<evidence type="ECO:0000256" key="5">
    <source>
        <dbReference type="ARBA" id="ARBA00023002"/>
    </source>
</evidence>
<evidence type="ECO:0000256" key="2">
    <source>
        <dbReference type="ARBA" id="ARBA00006484"/>
    </source>
</evidence>
<keyword evidence="9" id="KW-1185">Reference proteome</keyword>
<dbReference type="Proteomes" id="UP000710440">
    <property type="component" value="Unassembled WGS sequence"/>
</dbReference>
<dbReference type="PRINTS" id="PR00081">
    <property type="entry name" value="GDHRDH"/>
</dbReference>
<dbReference type="RefSeq" id="XP_043125140.1">
    <property type="nucleotide sequence ID" value="XM_043269205.1"/>
</dbReference>
<dbReference type="SUPFAM" id="SSF51735">
    <property type="entry name" value="NAD(P)-binding Rossmann-fold domains"/>
    <property type="match status" value="1"/>
</dbReference>
<accession>A0A9P3BTG0</accession>
<dbReference type="Pfam" id="PF11468">
    <property type="entry name" value="PTase_Orf2"/>
    <property type="match status" value="1"/>
</dbReference>
<comment type="caution">
    <text evidence="8">The sequence shown here is derived from an EMBL/GenBank/DDBJ whole genome shotgun (WGS) entry which is preliminary data.</text>
</comment>
<organism evidence="8 9">
    <name type="scientific">Aspergillus viridinutans</name>
    <dbReference type="NCBI Taxonomy" id="75553"/>
    <lineage>
        <taxon>Eukaryota</taxon>
        <taxon>Fungi</taxon>
        <taxon>Dikarya</taxon>
        <taxon>Ascomycota</taxon>
        <taxon>Pezizomycotina</taxon>
        <taxon>Eurotiomycetes</taxon>
        <taxon>Eurotiomycetidae</taxon>
        <taxon>Eurotiales</taxon>
        <taxon>Aspergillaceae</taxon>
        <taxon>Aspergillus</taxon>
        <taxon>Aspergillus subgen. Fumigati</taxon>
    </lineage>
</organism>
<dbReference type="AlphaFoldDB" id="A0A9P3BTG0"/>
<evidence type="ECO:0000256" key="3">
    <source>
        <dbReference type="ARBA" id="ARBA00022602"/>
    </source>
</evidence>
<dbReference type="InterPro" id="IPR002347">
    <property type="entry name" value="SDR_fam"/>
</dbReference>
<dbReference type="PRINTS" id="PR00080">
    <property type="entry name" value="SDRFAMILY"/>
</dbReference>
<protein>
    <recommendedName>
        <fullName evidence="6">Aromatic prenyltransferase</fullName>
    </recommendedName>
</protein>
<comment type="similarity">
    <text evidence="1">Belongs to the aromatic prenyltransferase family.</text>
</comment>
<dbReference type="InterPro" id="IPR033964">
    <property type="entry name" value="ABBA"/>
</dbReference>
<dbReference type="PANTHER" id="PTHR43976:SF16">
    <property type="entry name" value="SHORT-CHAIN DEHYDROGENASE_REDUCTASE FAMILY PROTEIN"/>
    <property type="match status" value="1"/>
</dbReference>
<dbReference type="SFLD" id="SFLDG01163">
    <property type="entry name" value="II"/>
    <property type="match status" value="1"/>
</dbReference>
<feature type="region of interest" description="Disordered" evidence="7">
    <location>
        <begin position="574"/>
        <end position="593"/>
    </location>
</feature>
<gene>
    <name evidence="8" type="ORF">Aspvir_005995</name>
</gene>
<dbReference type="InterPro" id="IPR051911">
    <property type="entry name" value="SDR_oxidoreductase"/>
</dbReference>
<dbReference type="Pfam" id="PF00106">
    <property type="entry name" value="adh_short"/>
    <property type="match status" value="1"/>
</dbReference>
<evidence type="ECO:0000256" key="6">
    <source>
        <dbReference type="ARBA" id="ARBA00033767"/>
    </source>
</evidence>
<keyword evidence="3" id="KW-0637">Prenyltransferase</keyword>
<dbReference type="InterPro" id="IPR036291">
    <property type="entry name" value="NAD(P)-bd_dom_sf"/>
</dbReference>
<evidence type="ECO:0000256" key="4">
    <source>
        <dbReference type="ARBA" id="ARBA00022679"/>
    </source>
</evidence>
<evidence type="ECO:0000256" key="1">
    <source>
        <dbReference type="ARBA" id="ARBA00005368"/>
    </source>
</evidence>
<dbReference type="SFLD" id="SFLDS00036">
    <property type="entry name" value="Aromatic_Prenyltransferase"/>
    <property type="match status" value="1"/>
</dbReference>
<dbReference type="OrthoDB" id="1274115at2759"/>
<dbReference type="InterPro" id="IPR020965">
    <property type="entry name" value="Prenyltransferase_CloQ"/>
</dbReference>
<sequence>MIQQVQQAVFDPERFLVDIQETCRAIGAPLSEETILKVLVAFQASFARGAVLWRTTDLPGDGLNFRFYERVSIDAVSCAVNAKLLQPNHPLSQVIVSWSSLYSGAPQQSCDFDTKRGLTKIWVYLGDMRPLSDILSAPHVPLSIRNHAKTFYNLGLKLVRHVAADFTSNTVNIYFRAHGPLTLERASSLVGLADPAYLLTRGEVAEMRRFLNPVGFTFAVTMDYTTGEIKRVGVYALKLAPGTYPLMDERLKICQGREELLWGTGTIDETMEQRDEFIDVLLRAKSHYLQSESTGFDSNSVWFVTGCSSGLGKSISKAVYDAGFRIVATARSTASLSYLPDGPSVLKLCLDVTSGTSIEAALAAAVSHFGQINVVINNAGYGLRGDTEAVPEEEARNQMETNFWGPVRITRGAVRVFREVNGQGQGGTVVQISSLGGWIGFPGNAFYHASKFALEGFTESVAKEMDPSWNVKFLLVLLGGVRTNFASTSVWATLRHPAYDHPGSPLTQLLKYVANPASQDTRSDPNICARLLVNAVVGQQERPLPVRLLMGAETIPLIRGDIERTLKEMDDWKAETEGCSPKGGARLGVSALR</sequence>
<comment type="similarity">
    <text evidence="2">Belongs to the short-chain dehydrogenases/reductases (SDR) family.</text>
</comment>
<dbReference type="GO" id="GO:0004659">
    <property type="term" value="F:prenyltransferase activity"/>
    <property type="evidence" value="ECO:0007669"/>
    <property type="project" value="UniProtKB-KW"/>
</dbReference>
<dbReference type="PANTHER" id="PTHR43976">
    <property type="entry name" value="SHORT CHAIN DEHYDROGENASE"/>
    <property type="match status" value="1"/>
</dbReference>
<evidence type="ECO:0000313" key="9">
    <source>
        <dbReference type="Proteomes" id="UP000710440"/>
    </source>
</evidence>
<dbReference type="InterPro" id="IPR036239">
    <property type="entry name" value="PrenylTrfase-like_sf"/>
</dbReference>
<keyword evidence="5" id="KW-0560">Oxidoreductase</keyword>
<evidence type="ECO:0000256" key="7">
    <source>
        <dbReference type="SAM" id="MobiDB-lite"/>
    </source>
</evidence>
<dbReference type="SUPFAM" id="SSF143492">
    <property type="entry name" value="Prenyltransferase-like"/>
    <property type="match status" value="1"/>
</dbReference>
<dbReference type="GeneID" id="66933977"/>
<proteinExistence type="inferred from homology"/>
<dbReference type="GO" id="GO:0016491">
    <property type="term" value="F:oxidoreductase activity"/>
    <property type="evidence" value="ECO:0007669"/>
    <property type="project" value="UniProtKB-KW"/>
</dbReference>
<dbReference type="Gene3D" id="3.40.50.720">
    <property type="entry name" value="NAD(P)-binding Rossmann-like Domain"/>
    <property type="match status" value="1"/>
</dbReference>
<dbReference type="CDD" id="cd05374">
    <property type="entry name" value="17beta-HSD-like_SDR_c"/>
    <property type="match status" value="1"/>
</dbReference>
<keyword evidence="4" id="KW-0808">Transferase</keyword>
<evidence type="ECO:0000313" key="8">
    <source>
        <dbReference type="EMBL" id="GIK01954.1"/>
    </source>
</evidence>
<reference evidence="8 9" key="1">
    <citation type="submission" date="2021-02" db="EMBL/GenBank/DDBJ databases">
        <title>Pan-genome distribution and transcriptional activeness of fungal secondary metabolism genes in Aspergillus section Fumigati.</title>
        <authorList>
            <person name="Takahashi H."/>
            <person name="Umemura M."/>
            <person name="Ninomiya A."/>
            <person name="Kusuya Y."/>
            <person name="Urayama S."/>
            <person name="Shimizu M."/>
            <person name="Watanabe A."/>
            <person name="Kamei K."/>
            <person name="Yaguchi T."/>
            <person name="Hagiwara D."/>
        </authorList>
    </citation>
    <scope>NUCLEOTIDE SEQUENCE [LARGE SCALE GENOMIC DNA]</scope>
    <source>
        <strain evidence="8 9">IFM 47045</strain>
    </source>
</reference>
<dbReference type="EMBL" id="BOPL01000003">
    <property type="protein sequence ID" value="GIK01954.1"/>
    <property type="molecule type" value="Genomic_DNA"/>
</dbReference>
<name>A0A9P3BTG0_ASPVI</name>